<feature type="transmembrane region" description="Helical" evidence="8">
    <location>
        <begin position="398"/>
        <end position="417"/>
    </location>
</feature>
<feature type="transmembrane region" description="Helical" evidence="8">
    <location>
        <begin position="12"/>
        <end position="33"/>
    </location>
</feature>
<feature type="transmembrane region" description="Helical" evidence="8">
    <location>
        <begin position="134"/>
        <end position="153"/>
    </location>
</feature>
<evidence type="ECO:0000256" key="7">
    <source>
        <dbReference type="ARBA" id="ARBA00023136"/>
    </source>
</evidence>
<feature type="transmembrane region" description="Helical" evidence="8">
    <location>
        <begin position="105"/>
        <end position="128"/>
    </location>
</feature>
<keyword evidence="6 8" id="KW-1133">Transmembrane helix</keyword>
<comment type="caution">
    <text evidence="10">The sequence shown here is derived from an EMBL/GenBank/DDBJ whole genome shotgun (WGS) entry which is preliminary data.</text>
</comment>
<feature type="transmembrane region" description="Helical" evidence="8">
    <location>
        <begin position="251"/>
        <end position="268"/>
    </location>
</feature>
<feature type="transmembrane region" description="Helical" evidence="8">
    <location>
        <begin position="225"/>
        <end position="245"/>
    </location>
</feature>
<evidence type="ECO:0000256" key="4">
    <source>
        <dbReference type="ARBA" id="ARBA00022475"/>
    </source>
</evidence>
<evidence type="ECO:0000313" key="11">
    <source>
        <dbReference type="Proteomes" id="UP000653308"/>
    </source>
</evidence>
<feature type="transmembrane region" description="Helical" evidence="8">
    <location>
        <begin position="71"/>
        <end position="93"/>
    </location>
</feature>
<sequence length="581" mass="60247">MYQPDLSPVADSLALSSVVAVLPLLTLFVLLGGLRMKAHWAGLASLAVAVAVAVTAYGMPADLALLSASEGAAFGLFPIMWIVITAIWVYQLTVVSGRFEDLRRAFGLISADPRVQAIIIAFCFGGLLEALAGFGAPVAITGVMLMGLGFAPVRAAVTVLVANTAPVAFGAIATPIITAGNLTKIPYTEIGAYVGHQTPLVALFVPLLLVALVDGRRGVRQTWPVALVCGAVFGLAQFISATYLSVELTDIIASLAALAAIVLFLRVWRPRGGEEARADLHKAAEQEQGDGSAGQPSKPGHGDRPVAPSATPTGQDRGAVTGTLPTAGTEQRIEGPRILMAFLPYLIIIGVFSLARLLTPLKEFLAASDVKFGWPGLDGEVLTAAGQASAATVYTFPWLSSPGTLLLLSGVVIAAVYRVSPAAATREFTATLAKLRWALLTVAAVLALAYVMNLSGQTITIGTWIAGAGTAFAFLSPLLGWLGTAVTGSDTSANALFATLQQTAANKAGLDPTLLVAANTSGGVVGKMISPQNLTIAATAVGLIGRESQLFRAAIKWSLMLLLALCLLVYLQSNVLAWMLP</sequence>
<feature type="transmembrane region" description="Helical" evidence="8">
    <location>
        <begin position="40"/>
        <end position="59"/>
    </location>
</feature>
<feature type="transmembrane region" description="Helical" evidence="8">
    <location>
        <begin position="437"/>
        <end position="455"/>
    </location>
</feature>
<feature type="transmembrane region" description="Helical" evidence="8">
    <location>
        <begin position="160"/>
        <end position="178"/>
    </location>
</feature>
<evidence type="ECO:0000313" key="10">
    <source>
        <dbReference type="EMBL" id="GGY50280.1"/>
    </source>
</evidence>
<keyword evidence="5 8" id="KW-0812">Transmembrane</keyword>
<dbReference type="Pfam" id="PF02652">
    <property type="entry name" value="Lactate_perm"/>
    <property type="match status" value="1"/>
</dbReference>
<feature type="transmembrane region" description="Helical" evidence="8">
    <location>
        <begin position="190"/>
        <end position="213"/>
    </location>
</feature>
<feature type="transmembrane region" description="Helical" evidence="8">
    <location>
        <begin position="338"/>
        <end position="358"/>
    </location>
</feature>
<evidence type="ECO:0000256" key="2">
    <source>
        <dbReference type="ARBA" id="ARBA00010100"/>
    </source>
</evidence>
<reference evidence="11" key="1">
    <citation type="journal article" date="2019" name="Int. J. Syst. Evol. Microbiol.">
        <title>The Global Catalogue of Microorganisms (GCM) 10K type strain sequencing project: providing services to taxonomists for standard genome sequencing and annotation.</title>
        <authorList>
            <consortium name="The Broad Institute Genomics Platform"/>
            <consortium name="The Broad Institute Genome Sequencing Center for Infectious Disease"/>
            <person name="Wu L."/>
            <person name="Ma J."/>
        </authorList>
    </citation>
    <scope>NUCLEOTIDE SEQUENCE [LARGE SCALE GENOMIC DNA]</scope>
    <source>
        <strain evidence="11">JCM 4957</strain>
    </source>
</reference>
<evidence type="ECO:0000256" key="3">
    <source>
        <dbReference type="ARBA" id="ARBA00022448"/>
    </source>
</evidence>
<evidence type="ECO:0000256" key="9">
    <source>
        <dbReference type="SAM" id="MobiDB-lite"/>
    </source>
</evidence>
<keyword evidence="11" id="KW-1185">Reference proteome</keyword>
<feature type="transmembrane region" description="Helical" evidence="8">
    <location>
        <begin position="559"/>
        <end position="580"/>
    </location>
</feature>
<dbReference type="EMBL" id="BMWE01000032">
    <property type="protein sequence ID" value="GGY50280.1"/>
    <property type="molecule type" value="Genomic_DNA"/>
</dbReference>
<gene>
    <name evidence="10" type="ORF">GCM10010384_65500</name>
</gene>
<accession>A0ABQ3AJ21</accession>
<organism evidence="10 11">
    <name type="scientific">Streptomyces djakartensis</name>
    <dbReference type="NCBI Taxonomy" id="68193"/>
    <lineage>
        <taxon>Bacteria</taxon>
        <taxon>Bacillati</taxon>
        <taxon>Actinomycetota</taxon>
        <taxon>Actinomycetes</taxon>
        <taxon>Kitasatosporales</taxon>
        <taxon>Streptomycetaceae</taxon>
        <taxon>Streptomyces</taxon>
    </lineage>
</organism>
<evidence type="ECO:0000256" key="6">
    <source>
        <dbReference type="ARBA" id="ARBA00022989"/>
    </source>
</evidence>
<name>A0ABQ3AJ21_9ACTN</name>
<comment type="subcellular location">
    <subcellularLocation>
        <location evidence="1 8">Cell membrane</location>
        <topology evidence="1 8">Multi-pass membrane protein</topology>
    </subcellularLocation>
</comment>
<proteinExistence type="inferred from homology"/>
<evidence type="ECO:0000256" key="8">
    <source>
        <dbReference type="RuleBase" id="RU365092"/>
    </source>
</evidence>
<comment type="function">
    <text evidence="8">Uptake of L-lactate across the membrane. Can also transport D-lactate and glycolate.</text>
</comment>
<dbReference type="PANTHER" id="PTHR30003">
    <property type="entry name" value="L-LACTATE PERMEASE"/>
    <property type="match status" value="1"/>
</dbReference>
<feature type="region of interest" description="Disordered" evidence="9">
    <location>
        <begin position="277"/>
        <end position="327"/>
    </location>
</feature>
<protein>
    <recommendedName>
        <fullName evidence="8">L-lactate permease</fullName>
    </recommendedName>
</protein>
<evidence type="ECO:0000256" key="5">
    <source>
        <dbReference type="ARBA" id="ARBA00022692"/>
    </source>
</evidence>
<evidence type="ECO:0000256" key="1">
    <source>
        <dbReference type="ARBA" id="ARBA00004651"/>
    </source>
</evidence>
<dbReference type="InterPro" id="IPR003804">
    <property type="entry name" value="Lactate_perm"/>
</dbReference>
<comment type="similarity">
    <text evidence="2 8">Belongs to the lactate permease family.</text>
</comment>
<keyword evidence="3 8" id="KW-0813">Transport</keyword>
<keyword evidence="7 8" id="KW-0472">Membrane</keyword>
<keyword evidence="4 8" id="KW-1003">Cell membrane</keyword>
<feature type="transmembrane region" description="Helical" evidence="8">
    <location>
        <begin position="461"/>
        <end position="482"/>
    </location>
</feature>
<dbReference type="RefSeq" id="WP_190201605.1">
    <property type="nucleotide sequence ID" value="NZ_BMWE01000032.1"/>
</dbReference>
<dbReference type="PANTHER" id="PTHR30003:SF0">
    <property type="entry name" value="GLYCOLATE PERMEASE GLCA-RELATED"/>
    <property type="match status" value="1"/>
</dbReference>
<dbReference type="Proteomes" id="UP000653308">
    <property type="component" value="Unassembled WGS sequence"/>
</dbReference>